<dbReference type="EnsemblPlants" id="PGSC0003DMT400092197">
    <property type="protein sequence ID" value="PGSC0003DMT400092197"/>
    <property type="gene ID" value="PGSC0003DMG400041768"/>
</dbReference>
<feature type="compositionally biased region" description="Polar residues" evidence="1">
    <location>
        <begin position="19"/>
        <end position="36"/>
    </location>
</feature>
<dbReference type="PANTHER" id="PTHR33180">
    <property type="entry name" value="PHOTOSYSTEM II CP43 REACTION CENTER PROTEIN"/>
    <property type="match status" value="1"/>
</dbReference>
<evidence type="ECO:0000313" key="2">
    <source>
        <dbReference type="EnsemblPlants" id="PGSC0003DMT400092197"/>
    </source>
</evidence>
<sequence>MGSDEDELMEAQRNELRSKQLNNPSRIRNPRSTTLTPPVPEQAIVLAPPVQAPPPKSTNRLKSEGLRMIIEEKRLSIDRVIDRKVACDSKAINTALGHSGISDVITTPADPSGPSTTSLPPRPTAVVASCEPITQASLIRIGQLAQSTNCRAANIESSIPGIIQAALDDVVRPLSTIIDALEARIVVFEIPDVPEMPQTTAGHGDGMEHIADPESEAETDEDMFEEAAADDIAETEEIMIDVVVQASLAKAPAAGSNEVGLFGGHSGY</sequence>
<accession>M1DPA7</accession>
<feature type="region of interest" description="Disordered" evidence="1">
    <location>
        <begin position="1"/>
        <end position="42"/>
    </location>
</feature>
<name>M1DPA7_SOLTU</name>
<evidence type="ECO:0000313" key="3">
    <source>
        <dbReference type="Proteomes" id="UP000011115"/>
    </source>
</evidence>
<dbReference type="PaxDb" id="4113-PGSC0003DMT400092197"/>
<dbReference type="PANTHER" id="PTHR33180:SF31">
    <property type="entry name" value="POLYPROTEIN PROTEIN"/>
    <property type="match status" value="1"/>
</dbReference>
<reference evidence="2" key="2">
    <citation type="submission" date="2015-06" db="UniProtKB">
        <authorList>
            <consortium name="EnsemblPlants"/>
        </authorList>
    </citation>
    <scope>IDENTIFICATION</scope>
    <source>
        <strain evidence="2">DM1-3 516 R44</strain>
    </source>
</reference>
<dbReference type="InParanoid" id="M1DPA7"/>
<evidence type="ECO:0008006" key="4">
    <source>
        <dbReference type="Google" id="ProtNLM"/>
    </source>
</evidence>
<organism evidence="2 3">
    <name type="scientific">Solanum tuberosum</name>
    <name type="common">Potato</name>
    <dbReference type="NCBI Taxonomy" id="4113"/>
    <lineage>
        <taxon>Eukaryota</taxon>
        <taxon>Viridiplantae</taxon>
        <taxon>Streptophyta</taxon>
        <taxon>Embryophyta</taxon>
        <taxon>Tracheophyta</taxon>
        <taxon>Spermatophyta</taxon>
        <taxon>Magnoliopsida</taxon>
        <taxon>eudicotyledons</taxon>
        <taxon>Gunneridae</taxon>
        <taxon>Pentapetalae</taxon>
        <taxon>asterids</taxon>
        <taxon>lamiids</taxon>
        <taxon>Solanales</taxon>
        <taxon>Solanaceae</taxon>
        <taxon>Solanoideae</taxon>
        <taxon>Solaneae</taxon>
        <taxon>Solanum</taxon>
    </lineage>
</organism>
<dbReference type="HOGENOM" id="CLU_029307_12_2_1"/>
<evidence type="ECO:0000256" key="1">
    <source>
        <dbReference type="SAM" id="MobiDB-lite"/>
    </source>
</evidence>
<proteinExistence type="predicted"/>
<keyword evidence="3" id="KW-1185">Reference proteome</keyword>
<reference evidence="3" key="1">
    <citation type="journal article" date="2011" name="Nature">
        <title>Genome sequence and analysis of the tuber crop potato.</title>
        <authorList>
            <consortium name="The Potato Genome Sequencing Consortium"/>
        </authorList>
    </citation>
    <scope>NUCLEOTIDE SEQUENCE [LARGE SCALE GENOMIC DNA]</scope>
    <source>
        <strain evidence="3">cv. DM1-3 516 R44</strain>
    </source>
</reference>
<dbReference type="Proteomes" id="UP000011115">
    <property type="component" value="Unassembled WGS sequence"/>
</dbReference>
<dbReference type="Gramene" id="PGSC0003DMT400092197">
    <property type="protein sequence ID" value="PGSC0003DMT400092197"/>
    <property type="gene ID" value="PGSC0003DMG400041768"/>
</dbReference>
<protein>
    <recommendedName>
        <fullName evidence="4">Polyprotein protein</fullName>
    </recommendedName>
</protein>
<dbReference type="AlphaFoldDB" id="M1DPA7"/>